<name>V5DWE8_9GAMM</name>
<dbReference type="InterPro" id="IPR003959">
    <property type="entry name" value="ATPase_AAA_core"/>
</dbReference>
<dbReference type="GO" id="GO:0005524">
    <property type="term" value="F:ATP binding"/>
    <property type="evidence" value="ECO:0007669"/>
    <property type="project" value="InterPro"/>
</dbReference>
<evidence type="ECO:0000313" key="2">
    <source>
        <dbReference type="EMBL" id="ESS71666.1"/>
    </source>
</evidence>
<dbReference type="PATRIC" id="fig|1116472.3.peg.2568"/>
<dbReference type="SUPFAM" id="SSF52540">
    <property type="entry name" value="P-loop containing nucleoside triphosphate hydrolases"/>
    <property type="match status" value="1"/>
</dbReference>
<dbReference type="Gene3D" id="3.40.50.300">
    <property type="entry name" value="P-loop containing nucleotide triphosphate hydrolases"/>
    <property type="match status" value="1"/>
</dbReference>
<feature type="domain" description="ATPase AAA-type core" evidence="1">
    <location>
        <begin position="415"/>
        <end position="488"/>
    </location>
</feature>
<dbReference type="NCBIfam" id="TIGR04435">
    <property type="entry name" value="restrict_AAA_1"/>
    <property type="match status" value="1"/>
</dbReference>
<dbReference type="GO" id="GO:0006302">
    <property type="term" value="P:double-strand break repair"/>
    <property type="evidence" value="ECO:0007669"/>
    <property type="project" value="TreeGrafter"/>
</dbReference>
<dbReference type="RefSeq" id="WP_023495275.1">
    <property type="nucleotide sequence ID" value="NZ_AYLO01000089.1"/>
</dbReference>
<proteinExistence type="predicted"/>
<dbReference type="PANTHER" id="PTHR32182">
    <property type="entry name" value="DNA REPLICATION AND REPAIR PROTEIN RECF"/>
    <property type="match status" value="1"/>
</dbReference>
<reference evidence="2 3" key="1">
    <citation type="journal article" date="2013" name="Genome Announc.">
        <title>Draft Genome Sequence of the Methanotrophic Gammaproteobacterium Methyloglobulus morosus DSM 22980 Strain KoM1.</title>
        <authorList>
            <person name="Poehlein A."/>
            <person name="Deutzmann J.S."/>
            <person name="Daniel R."/>
            <person name="Simeonova D.D."/>
        </authorList>
    </citation>
    <scope>NUCLEOTIDE SEQUENCE [LARGE SCALE GENOMIC DNA]</scope>
    <source>
        <strain evidence="2 3">KoM1</strain>
    </source>
</reference>
<dbReference type="InterPro" id="IPR027417">
    <property type="entry name" value="P-loop_NTPase"/>
</dbReference>
<organism evidence="2 3">
    <name type="scientific">Methyloglobulus morosus KoM1</name>
    <dbReference type="NCBI Taxonomy" id="1116472"/>
    <lineage>
        <taxon>Bacteria</taxon>
        <taxon>Pseudomonadati</taxon>
        <taxon>Pseudomonadota</taxon>
        <taxon>Gammaproteobacteria</taxon>
        <taxon>Methylococcales</taxon>
        <taxon>Methylococcaceae</taxon>
        <taxon>Methyloglobulus</taxon>
    </lineage>
</organism>
<dbReference type="AlphaFoldDB" id="V5DWE8"/>
<dbReference type="Pfam" id="PF13304">
    <property type="entry name" value="AAA_21"/>
    <property type="match status" value="1"/>
</dbReference>
<dbReference type="eggNOG" id="COG3593">
    <property type="taxonomic scope" value="Bacteria"/>
</dbReference>
<dbReference type="EMBL" id="AYLO01000089">
    <property type="protein sequence ID" value="ESS71666.1"/>
    <property type="molecule type" value="Genomic_DNA"/>
</dbReference>
<comment type="caution">
    <text evidence="2">The sequence shown here is derived from an EMBL/GenBank/DDBJ whole genome shotgun (WGS) entry which is preliminary data.</text>
</comment>
<sequence>MKLVRLKINEPFRSLQSGFDLHFLREWDNQEDSDIAAWEFAPYILAGPNGSGKSNVLEALAAIFYHIECQHLSYRPDLFAYDEETNPSGFKEECAQPNAFELEYLIATPDRLQEGAAGLIAHIKIVKTPDSGAQMFWLNHPGFGDEKPLSRIDAWELLPNYVLAYSSGENEILSLPFFKMRFIQLDEYLDSLKKDVYYEGRPESRQIYLDNAFSQAILLCNLLFEKDSALKPFQQDMGIGTLQEFRIILKKRIEISAEQANHYPEDFLIVDDTEPETKRYFLPILKKFDSAIDTMFSFDPVINRLRRCATSYFEDTENDCLYLDFLVNDAIRAAFKNNFATADNLVSGLELFQTFRTLLTLNLYSISDNLKRDLYGSNSLYVNETIPVLPSDERIMRFKYVKFNKSDVPSGVMLKDLSDGEHQFLHSLGLCLLFKNTNSLFLLDEPETHFNPDWRSKLISRLRDCFKEADESFSREMLITTHTPFLISDSKPEQVLVFTKEDGIVDVKRPDYNTLGASINKITLKTFDKKETIGGYAEQQMKMLKERFEQGRDSDTDGEKKSLIDEINHQLGDSVEKILLIKTILDTMDSK</sequence>
<evidence type="ECO:0000313" key="3">
    <source>
        <dbReference type="Proteomes" id="UP000017842"/>
    </source>
</evidence>
<accession>V5DWE8</accession>
<dbReference type="PANTHER" id="PTHR32182:SF25">
    <property type="entry name" value="SLR1056 PROTEIN"/>
    <property type="match status" value="1"/>
</dbReference>
<protein>
    <submittedName>
        <fullName evidence="2">ABC transporter</fullName>
    </submittedName>
</protein>
<evidence type="ECO:0000259" key="1">
    <source>
        <dbReference type="Pfam" id="PF13304"/>
    </source>
</evidence>
<dbReference type="OrthoDB" id="9815944at2"/>
<dbReference type="GO" id="GO:0016887">
    <property type="term" value="F:ATP hydrolysis activity"/>
    <property type="evidence" value="ECO:0007669"/>
    <property type="project" value="InterPro"/>
</dbReference>
<dbReference type="Proteomes" id="UP000017842">
    <property type="component" value="Unassembled WGS sequence"/>
</dbReference>
<keyword evidence="3" id="KW-1185">Reference proteome</keyword>
<dbReference type="GO" id="GO:0000731">
    <property type="term" value="P:DNA synthesis involved in DNA repair"/>
    <property type="evidence" value="ECO:0007669"/>
    <property type="project" value="TreeGrafter"/>
</dbReference>
<dbReference type="InterPro" id="IPR030974">
    <property type="entry name" value="Restrict_AAA"/>
</dbReference>
<dbReference type="STRING" id="1116472.MGMO_93c00240"/>
<gene>
    <name evidence="2" type="ORF">MGMO_93c00240</name>
</gene>